<evidence type="ECO:0000256" key="6">
    <source>
        <dbReference type="ARBA" id="ARBA00023242"/>
    </source>
</evidence>
<evidence type="ECO:0000256" key="1">
    <source>
        <dbReference type="ARBA" id="ARBA00004123"/>
    </source>
</evidence>
<feature type="region of interest" description="Disordered" evidence="7">
    <location>
        <begin position="94"/>
        <end position="121"/>
    </location>
</feature>
<dbReference type="AlphaFoldDB" id="A0A059J564"/>
<dbReference type="GO" id="GO:0003723">
    <property type="term" value="F:RNA binding"/>
    <property type="evidence" value="ECO:0007669"/>
    <property type="project" value="InterPro"/>
</dbReference>
<feature type="domain" description="SURP motif" evidence="8">
    <location>
        <begin position="37"/>
        <end position="79"/>
    </location>
</feature>
<evidence type="ECO:0000259" key="8">
    <source>
        <dbReference type="PROSITE" id="PS50128"/>
    </source>
</evidence>
<protein>
    <recommendedName>
        <fullName evidence="8">SURP motif domain-containing protein</fullName>
    </recommendedName>
</protein>
<dbReference type="PANTHER" id="PTHR15316">
    <property type="entry name" value="SPLICEOSOME ASSOCIATED PROTEIN 114/SWAP SPLICING FACTOR-RELATED"/>
    <property type="match status" value="1"/>
</dbReference>
<reference evidence="9 10" key="1">
    <citation type="submission" date="2014-02" db="EMBL/GenBank/DDBJ databases">
        <title>The Genome Sequence of Trichophyton interdigitale MR816.</title>
        <authorList>
            <consortium name="The Broad Institute Genomics Platform"/>
            <person name="Cuomo C.A."/>
            <person name="White T.C."/>
            <person name="Graser Y."/>
            <person name="Martinez-Rossi N."/>
            <person name="Heitman J."/>
            <person name="Young S.K."/>
            <person name="Zeng Q."/>
            <person name="Gargeya S."/>
            <person name="Abouelleil A."/>
            <person name="Alvarado L."/>
            <person name="Chapman S.B."/>
            <person name="Gainer-Dewar J."/>
            <person name="Goldberg J."/>
            <person name="Griggs A."/>
            <person name="Gujja S."/>
            <person name="Hansen M."/>
            <person name="Howarth C."/>
            <person name="Imamovic A."/>
            <person name="Larimer J."/>
            <person name="Martinez D."/>
            <person name="Murphy C."/>
            <person name="Pearson M.D."/>
            <person name="Persinoti G."/>
            <person name="Poon T."/>
            <person name="Priest M."/>
            <person name="Roberts A.D."/>
            <person name="Saif S."/>
            <person name="Shea T.D."/>
            <person name="Sykes S.N."/>
            <person name="Wortman J."/>
            <person name="Nusbaum C."/>
            <person name="Birren B."/>
        </authorList>
    </citation>
    <scope>NUCLEOTIDE SEQUENCE [LARGE SCALE GENOMIC DNA]</scope>
    <source>
        <strain evidence="9 10">MR816</strain>
    </source>
</reference>
<dbReference type="Proteomes" id="UP000024533">
    <property type="component" value="Unassembled WGS sequence"/>
</dbReference>
<feature type="compositionally biased region" description="Low complexity" evidence="7">
    <location>
        <begin position="342"/>
        <end position="375"/>
    </location>
</feature>
<dbReference type="PANTHER" id="PTHR15316:SF1">
    <property type="entry name" value="SPLICING FACTOR 3A SUBUNIT 1"/>
    <property type="match status" value="1"/>
</dbReference>
<feature type="region of interest" description="Disordered" evidence="7">
    <location>
        <begin position="504"/>
        <end position="656"/>
    </location>
</feature>
<feature type="region of interest" description="Disordered" evidence="7">
    <location>
        <begin position="326"/>
        <end position="385"/>
    </location>
</feature>
<dbReference type="HOGENOM" id="CLU_013259_3_1_1"/>
<gene>
    <name evidence="9" type="ORF">H109_05052</name>
</gene>
<comment type="subcellular location">
    <subcellularLocation>
        <location evidence="1">Nucleus</location>
    </subcellularLocation>
</comment>
<keyword evidence="2" id="KW-0507">mRNA processing</keyword>
<dbReference type="GO" id="GO:0000381">
    <property type="term" value="P:regulation of alternative mRNA splicing, via spliceosome"/>
    <property type="evidence" value="ECO:0007669"/>
    <property type="project" value="TreeGrafter"/>
</dbReference>
<keyword evidence="6" id="KW-0539">Nucleus</keyword>
<evidence type="ECO:0000313" key="9">
    <source>
        <dbReference type="EMBL" id="KDB23021.1"/>
    </source>
</evidence>
<dbReference type="GO" id="GO:0071013">
    <property type="term" value="C:catalytic step 2 spliceosome"/>
    <property type="evidence" value="ECO:0007669"/>
    <property type="project" value="TreeGrafter"/>
</dbReference>
<feature type="domain" description="SURP motif" evidence="8">
    <location>
        <begin position="136"/>
        <end position="178"/>
    </location>
</feature>
<dbReference type="InterPro" id="IPR000061">
    <property type="entry name" value="Surp"/>
</dbReference>
<dbReference type="GO" id="GO:0071004">
    <property type="term" value="C:U2-type prespliceosome"/>
    <property type="evidence" value="ECO:0007669"/>
    <property type="project" value="TreeGrafter"/>
</dbReference>
<dbReference type="OMA" id="VKYQEQQ"/>
<keyword evidence="4" id="KW-0677">Repeat</keyword>
<dbReference type="SMART" id="SM00648">
    <property type="entry name" value="SWAP"/>
    <property type="match status" value="2"/>
</dbReference>
<sequence>MAPSAVNEAAGTPSELPDEVNKPPEGVILPPKDIKVIVEKTAGFVARNGHVFEDRVREKEKNNTKFCFLNPNDAYAPFYAWRLSEIKAGRGTDVSAGRVGEAAPAKKEEESNAPKPPPEFQFSARMPNINALDLEVVKLTALFVAKRGKSFMTSLSQRETRNFQFDFLRPQHSLYQFFTRLVDQYRELLQVEGRESAVTEEQRLADLRENVTNKYNVLGRAKQRAEWVKYQEMQKLQKEEEEEEEKVAYAQIDWHDFVVVETVLFTEADDQSELPPPTSLNDLQTASLEQKAMISLQPHDRRIEEAMPTEDDSTTYYNATSDIAHQPSLPVLQPQRPVSTGPIQSQAPSPSPFPSTAVTSASLSPAPMPATASPTPTAPPAAPVPAAAIPDQHLARDRVRANPSPSPLPGQPPMRIRSDYVPRAQAKHLSNANQPTSICPNCRQQIPIAEMEQHMRIELQDPRWKEQRAKAEARFASTNLSTVDVANNLKRLASQRSDVFDPMLSGVAGSSATTNEEDEEGRRKRVAVGPNGVPVNMNVPVQQRSFSQPVPTHPQPQLHAHAPGTVPGLPPGAPGTIPLPPGVAPPGMTPGAPAPAPGVGVGAGISRPSSTSTGASASKPPAMRELPQPPIQKPPPVQPQSAPEEVKPDTPPVNINEQIRKIHEKMGR</sequence>
<feature type="compositionally biased region" description="Polar residues" evidence="7">
    <location>
        <begin position="607"/>
        <end position="616"/>
    </location>
</feature>
<evidence type="ECO:0000256" key="2">
    <source>
        <dbReference type="ARBA" id="ARBA00022664"/>
    </source>
</evidence>
<dbReference type="GO" id="GO:0005686">
    <property type="term" value="C:U2 snRNP"/>
    <property type="evidence" value="ECO:0007669"/>
    <property type="project" value="TreeGrafter"/>
</dbReference>
<dbReference type="Gene3D" id="1.10.10.790">
    <property type="entry name" value="Surp module"/>
    <property type="match status" value="2"/>
</dbReference>
<keyword evidence="5" id="KW-0508">mRNA splicing</keyword>
<feature type="region of interest" description="Disordered" evidence="7">
    <location>
        <begin position="1"/>
        <end position="27"/>
    </location>
</feature>
<dbReference type="Pfam" id="PF01805">
    <property type="entry name" value="Surp"/>
    <property type="match status" value="2"/>
</dbReference>
<proteinExistence type="predicted"/>
<dbReference type="FunFam" id="1.10.10.790:FF:000015">
    <property type="entry name" value="Splicing factor 3A subunit 1"/>
    <property type="match status" value="1"/>
</dbReference>
<organism evidence="9 10">
    <name type="scientific">Trichophyton interdigitale (strain MR816)</name>
    <dbReference type="NCBI Taxonomy" id="1215338"/>
    <lineage>
        <taxon>Eukaryota</taxon>
        <taxon>Fungi</taxon>
        <taxon>Dikarya</taxon>
        <taxon>Ascomycota</taxon>
        <taxon>Pezizomycotina</taxon>
        <taxon>Eurotiomycetes</taxon>
        <taxon>Eurotiomycetidae</taxon>
        <taxon>Onygenales</taxon>
        <taxon>Arthrodermataceae</taxon>
        <taxon>Trichophyton</taxon>
    </lineage>
</organism>
<dbReference type="EMBL" id="AOKY01000322">
    <property type="protein sequence ID" value="KDB23021.1"/>
    <property type="molecule type" value="Genomic_DNA"/>
</dbReference>
<evidence type="ECO:0000256" key="3">
    <source>
        <dbReference type="ARBA" id="ARBA00022728"/>
    </source>
</evidence>
<evidence type="ECO:0000256" key="7">
    <source>
        <dbReference type="SAM" id="MobiDB-lite"/>
    </source>
</evidence>
<evidence type="ECO:0000256" key="5">
    <source>
        <dbReference type="ARBA" id="ARBA00023187"/>
    </source>
</evidence>
<dbReference type="FunFam" id="1.10.10.790:FF:000001">
    <property type="entry name" value="Splicing factor 3a, subunit 1"/>
    <property type="match status" value="1"/>
</dbReference>
<evidence type="ECO:0000313" key="10">
    <source>
        <dbReference type="Proteomes" id="UP000024533"/>
    </source>
</evidence>
<dbReference type="OrthoDB" id="447637at2759"/>
<dbReference type="InterPro" id="IPR045146">
    <property type="entry name" value="SF3A1"/>
</dbReference>
<feature type="compositionally biased region" description="Low complexity" evidence="7">
    <location>
        <begin position="527"/>
        <end position="541"/>
    </location>
</feature>
<comment type="caution">
    <text evidence="9">The sequence shown here is derived from an EMBL/GenBank/DDBJ whole genome shotgun (WGS) entry which is preliminary data.</text>
</comment>
<name>A0A059J564_TRIIM</name>
<dbReference type="InterPro" id="IPR022030">
    <property type="entry name" value="SF3A1_dom"/>
</dbReference>
<feature type="compositionally biased region" description="Pro residues" evidence="7">
    <location>
        <begin position="627"/>
        <end position="638"/>
    </location>
</feature>
<dbReference type="STRING" id="1215338.A0A059J564"/>
<dbReference type="SUPFAM" id="SSF109905">
    <property type="entry name" value="Surp module (SWAP domain)"/>
    <property type="match status" value="2"/>
</dbReference>
<dbReference type="Pfam" id="PF12230">
    <property type="entry name" value="PRP21_like_P"/>
    <property type="match status" value="1"/>
</dbReference>
<evidence type="ECO:0000256" key="4">
    <source>
        <dbReference type="ARBA" id="ARBA00022737"/>
    </source>
</evidence>
<dbReference type="PROSITE" id="PS50128">
    <property type="entry name" value="SURP"/>
    <property type="match status" value="2"/>
</dbReference>
<dbReference type="GO" id="GO:0045292">
    <property type="term" value="P:mRNA cis splicing, via spliceosome"/>
    <property type="evidence" value="ECO:0007669"/>
    <property type="project" value="InterPro"/>
</dbReference>
<feature type="compositionally biased region" description="Pro residues" evidence="7">
    <location>
        <begin position="568"/>
        <end position="596"/>
    </location>
</feature>
<accession>A0A059J564</accession>
<keyword evidence="10" id="KW-1185">Reference proteome</keyword>
<dbReference type="InterPro" id="IPR035967">
    <property type="entry name" value="SWAP/Surp_sf"/>
</dbReference>
<keyword evidence="3" id="KW-0747">Spliceosome</keyword>